<sequence>MDILKELEKADLNLVGNFSNLTGLTKSLDLREPTNFELNIESYEFHSVDRIINSNLIVASQVNDQVWNKNLSGVIGKIDDFIYNISGTNFTNSEVLNIGFASDPWWSEIYLYLKHQKYKKETKTK</sequence>
<evidence type="ECO:0000313" key="1">
    <source>
        <dbReference type="EMBL" id="RKF84211.1"/>
    </source>
</evidence>
<comment type="caution">
    <text evidence="1">The sequence shown here is derived from an EMBL/GenBank/DDBJ whole genome shotgun (WGS) entry which is preliminary data.</text>
</comment>
<protein>
    <submittedName>
        <fullName evidence="1">Uncharacterized protein</fullName>
    </submittedName>
</protein>
<dbReference type="EMBL" id="MCBS01013813">
    <property type="protein sequence ID" value="RKF84211.1"/>
    <property type="molecule type" value="Genomic_DNA"/>
</dbReference>
<gene>
    <name evidence="1" type="ORF">GcM1_138005</name>
</gene>
<proteinExistence type="predicted"/>
<dbReference type="AlphaFoldDB" id="A0A420JBR2"/>
<reference evidence="1 2" key="1">
    <citation type="journal article" date="2018" name="BMC Genomics">
        <title>Comparative genome analyses reveal sequence features reflecting distinct modes of host-adaptation between dicot and monocot powdery mildew.</title>
        <authorList>
            <person name="Wu Y."/>
            <person name="Ma X."/>
            <person name="Pan Z."/>
            <person name="Kale S.D."/>
            <person name="Song Y."/>
            <person name="King H."/>
            <person name="Zhang Q."/>
            <person name="Presley C."/>
            <person name="Deng X."/>
            <person name="Wei C.I."/>
            <person name="Xiao S."/>
        </authorList>
    </citation>
    <scope>NUCLEOTIDE SEQUENCE [LARGE SCALE GENOMIC DNA]</scope>
    <source>
        <strain evidence="1">UMSG1</strain>
    </source>
</reference>
<accession>A0A420JBR2</accession>
<evidence type="ECO:0000313" key="2">
    <source>
        <dbReference type="Proteomes" id="UP000285326"/>
    </source>
</evidence>
<organism evidence="1 2">
    <name type="scientific">Golovinomyces cichoracearum</name>
    <dbReference type="NCBI Taxonomy" id="62708"/>
    <lineage>
        <taxon>Eukaryota</taxon>
        <taxon>Fungi</taxon>
        <taxon>Dikarya</taxon>
        <taxon>Ascomycota</taxon>
        <taxon>Pezizomycotina</taxon>
        <taxon>Leotiomycetes</taxon>
        <taxon>Erysiphales</taxon>
        <taxon>Erysiphaceae</taxon>
        <taxon>Golovinomyces</taxon>
    </lineage>
</organism>
<name>A0A420JBR2_9PEZI</name>
<dbReference type="Proteomes" id="UP000285326">
    <property type="component" value="Unassembled WGS sequence"/>
</dbReference>